<feature type="compositionally biased region" description="Acidic residues" evidence="8">
    <location>
        <begin position="539"/>
        <end position="552"/>
    </location>
</feature>
<evidence type="ECO:0000256" key="2">
    <source>
        <dbReference type="ARBA" id="ARBA00022692"/>
    </source>
</evidence>
<keyword evidence="4 9" id="KW-1133">Transmembrane helix</keyword>
<feature type="transmembrane region" description="Helical" evidence="9">
    <location>
        <begin position="432"/>
        <end position="454"/>
    </location>
</feature>
<evidence type="ECO:0000256" key="4">
    <source>
        <dbReference type="ARBA" id="ARBA00022989"/>
    </source>
</evidence>
<dbReference type="InterPro" id="IPR036116">
    <property type="entry name" value="FN3_sf"/>
</dbReference>
<feature type="domain" description="Fibronectin type-III" evidence="10">
    <location>
        <begin position="333"/>
        <end position="428"/>
    </location>
</feature>
<dbReference type="Pfam" id="PF00041">
    <property type="entry name" value="fn3"/>
    <property type="match status" value="1"/>
</dbReference>
<dbReference type="EMBL" id="JAERUA010000013">
    <property type="protein sequence ID" value="KAI1892096.1"/>
    <property type="molecule type" value="Genomic_DNA"/>
</dbReference>
<keyword evidence="3" id="KW-0732">Signal</keyword>
<evidence type="ECO:0000313" key="12">
    <source>
        <dbReference type="Proteomes" id="UP000829720"/>
    </source>
</evidence>
<protein>
    <recommendedName>
        <fullName evidence="10">Fibronectin type-III domain-containing protein</fullName>
    </recommendedName>
</protein>
<evidence type="ECO:0000256" key="6">
    <source>
        <dbReference type="ARBA" id="ARBA00023170"/>
    </source>
</evidence>
<gene>
    <name evidence="11" type="ORF">AGOR_G00150450</name>
</gene>
<dbReference type="AlphaFoldDB" id="A0A8T3D708"/>
<dbReference type="GO" id="GO:0004896">
    <property type="term" value="F:cytokine receptor activity"/>
    <property type="evidence" value="ECO:0007669"/>
    <property type="project" value="TreeGrafter"/>
</dbReference>
<dbReference type="PANTHER" id="PTHR23037">
    <property type="entry name" value="CYTOKINE RECEPTOR"/>
    <property type="match status" value="1"/>
</dbReference>
<evidence type="ECO:0000313" key="11">
    <source>
        <dbReference type="EMBL" id="KAI1892096.1"/>
    </source>
</evidence>
<keyword evidence="2 9" id="KW-0812">Transmembrane</keyword>
<keyword evidence="12" id="KW-1185">Reference proteome</keyword>
<dbReference type="Proteomes" id="UP000829720">
    <property type="component" value="Unassembled WGS sequence"/>
</dbReference>
<evidence type="ECO:0000256" key="5">
    <source>
        <dbReference type="ARBA" id="ARBA00023136"/>
    </source>
</evidence>
<feature type="region of interest" description="Disordered" evidence="8">
    <location>
        <begin position="528"/>
        <end position="555"/>
    </location>
</feature>
<accession>A0A8T3D708</accession>
<evidence type="ECO:0000256" key="9">
    <source>
        <dbReference type="SAM" id="Phobius"/>
    </source>
</evidence>
<dbReference type="InterPro" id="IPR013783">
    <property type="entry name" value="Ig-like_fold"/>
</dbReference>
<evidence type="ECO:0000256" key="3">
    <source>
        <dbReference type="ARBA" id="ARBA00022729"/>
    </source>
</evidence>
<comment type="subcellular location">
    <subcellularLocation>
        <location evidence="1">Membrane</location>
        <topology evidence="1">Single-pass type I membrane protein</topology>
    </subcellularLocation>
</comment>
<reference evidence="11" key="1">
    <citation type="submission" date="2021-01" db="EMBL/GenBank/DDBJ databases">
        <authorList>
            <person name="Zahm M."/>
            <person name="Roques C."/>
            <person name="Cabau C."/>
            <person name="Klopp C."/>
            <person name="Donnadieu C."/>
            <person name="Jouanno E."/>
            <person name="Lampietro C."/>
            <person name="Louis A."/>
            <person name="Herpin A."/>
            <person name="Echchiki A."/>
            <person name="Berthelot C."/>
            <person name="Parey E."/>
            <person name="Roest-Crollius H."/>
            <person name="Braasch I."/>
            <person name="Postlethwait J."/>
            <person name="Bobe J."/>
            <person name="Montfort J."/>
            <person name="Bouchez O."/>
            <person name="Begum T."/>
            <person name="Mejri S."/>
            <person name="Adams A."/>
            <person name="Chen W.-J."/>
            <person name="Guiguen Y."/>
        </authorList>
    </citation>
    <scope>NUCLEOTIDE SEQUENCE</scope>
    <source>
        <tissue evidence="11">Blood</tissue>
    </source>
</reference>
<evidence type="ECO:0000256" key="8">
    <source>
        <dbReference type="SAM" id="MobiDB-lite"/>
    </source>
</evidence>
<keyword evidence="5 9" id="KW-0472">Membrane</keyword>
<sequence>MDLRLSIWTIYIWVQVQICWGGLLGSDSRFANQLSKKDISLLAADDDPKCFTRTQYDLTCFWEASDNKTYNFFYKIDNGEKQCNLTQQKMDDSSVLHVCSFPTSDVYLFTLTHISVVEAGTNITAYDRFISVEDQVLLDPPKNVSLHITEKAEQLLVTWRIPADWRDKVQYELRYSYGLQQKTKQLQNTKSLVHRLESLVAGEVCTVQMRVAPKGYSINGHWSDWSQSAKAMVPQSTAFIDLQCYTPDLIKIQCQWNEQAYNEDSHYTLFYKLCSRVSSPWQECTQKDDAAQCVFPGEESSAICVHVHSRPGSQSRIFYSEPFWMNNSVKTDPPQELRGEIEGGRLRLHWMPPFQNLSDNLVYRIRYHPQGEFPQEEKIVTLENSRTTTYLDVQAGSQYSIQIKAKPDGFVYNGFWSDWSNTFTVNVPSNTGALLVACIPFITFFISVLLIATFSKYFSKIKQHLWPPVPNLDKVLEGFLIDINQNCENKSFNIKQCYDDTIASAVEIISEREALVGGKILREPVACLTPEPETKERDTEEEEEEEEEEGTEALEASQDYVTLNAEKLTPCLRWNEYVYEEGKTPSTGEEVLQMKCRCSHTMSSSFPSSTDIFNQSYLLLAGQTKEDLQMYTEGINNQYTNLENMAQQSPAD</sequence>
<feature type="domain" description="Fibronectin type-III" evidence="10">
    <location>
        <begin position="140"/>
        <end position="236"/>
    </location>
</feature>
<dbReference type="PROSITE" id="PS50853">
    <property type="entry name" value="FN3"/>
    <property type="match status" value="2"/>
</dbReference>
<comment type="caution">
    <text evidence="11">The sequence shown here is derived from an EMBL/GenBank/DDBJ whole genome shotgun (WGS) entry which is preliminary data.</text>
</comment>
<dbReference type="SMART" id="SM00060">
    <property type="entry name" value="FN3"/>
    <property type="match status" value="2"/>
</dbReference>
<dbReference type="CDD" id="cd00063">
    <property type="entry name" value="FN3"/>
    <property type="match status" value="1"/>
</dbReference>
<proteinExistence type="predicted"/>
<dbReference type="OrthoDB" id="8608526at2759"/>
<evidence type="ECO:0000256" key="7">
    <source>
        <dbReference type="ARBA" id="ARBA00023180"/>
    </source>
</evidence>
<dbReference type="PANTHER" id="PTHR23037:SF34">
    <property type="entry name" value="THROMBOPOIETIN RECEPTOR ISOFORM X1"/>
    <property type="match status" value="1"/>
</dbReference>
<dbReference type="SUPFAM" id="SSF49265">
    <property type="entry name" value="Fibronectin type III"/>
    <property type="match status" value="4"/>
</dbReference>
<keyword evidence="7" id="KW-0325">Glycoprotein</keyword>
<dbReference type="Gene3D" id="2.60.40.10">
    <property type="entry name" value="Immunoglobulins"/>
    <property type="match status" value="4"/>
</dbReference>
<keyword evidence="6" id="KW-0675">Receptor</keyword>
<dbReference type="InterPro" id="IPR003961">
    <property type="entry name" value="FN3_dom"/>
</dbReference>
<evidence type="ECO:0000259" key="10">
    <source>
        <dbReference type="PROSITE" id="PS50853"/>
    </source>
</evidence>
<dbReference type="Pfam" id="PF09067">
    <property type="entry name" value="EpoR_lig-bind"/>
    <property type="match status" value="1"/>
</dbReference>
<name>A0A8T3D708_9TELE</name>
<evidence type="ECO:0000256" key="1">
    <source>
        <dbReference type="ARBA" id="ARBA00004479"/>
    </source>
</evidence>
<organism evidence="11 12">
    <name type="scientific">Albula goreensis</name>
    <dbReference type="NCBI Taxonomy" id="1534307"/>
    <lineage>
        <taxon>Eukaryota</taxon>
        <taxon>Metazoa</taxon>
        <taxon>Chordata</taxon>
        <taxon>Craniata</taxon>
        <taxon>Vertebrata</taxon>
        <taxon>Euteleostomi</taxon>
        <taxon>Actinopterygii</taxon>
        <taxon>Neopterygii</taxon>
        <taxon>Teleostei</taxon>
        <taxon>Albuliformes</taxon>
        <taxon>Albulidae</taxon>
        <taxon>Albula</taxon>
    </lineage>
</organism>
<dbReference type="GO" id="GO:0009897">
    <property type="term" value="C:external side of plasma membrane"/>
    <property type="evidence" value="ECO:0007669"/>
    <property type="project" value="TreeGrafter"/>
</dbReference>
<dbReference type="InterPro" id="IPR015152">
    <property type="entry name" value="Growth/epo_recpt_lig-bind"/>
</dbReference>